<evidence type="ECO:0008006" key="3">
    <source>
        <dbReference type="Google" id="ProtNLM"/>
    </source>
</evidence>
<dbReference type="EMBL" id="JAHRIO010031871">
    <property type="protein sequence ID" value="MEQ2168984.1"/>
    <property type="molecule type" value="Genomic_DNA"/>
</dbReference>
<feature type="non-terminal residue" evidence="1">
    <location>
        <position position="1"/>
    </location>
</feature>
<keyword evidence="2" id="KW-1185">Reference proteome</keyword>
<accession>A0ABV0NC50</accession>
<organism evidence="1 2">
    <name type="scientific">Goodea atripinnis</name>
    <dbReference type="NCBI Taxonomy" id="208336"/>
    <lineage>
        <taxon>Eukaryota</taxon>
        <taxon>Metazoa</taxon>
        <taxon>Chordata</taxon>
        <taxon>Craniata</taxon>
        <taxon>Vertebrata</taxon>
        <taxon>Euteleostomi</taxon>
        <taxon>Actinopterygii</taxon>
        <taxon>Neopterygii</taxon>
        <taxon>Teleostei</taxon>
        <taxon>Neoteleostei</taxon>
        <taxon>Acanthomorphata</taxon>
        <taxon>Ovalentaria</taxon>
        <taxon>Atherinomorphae</taxon>
        <taxon>Cyprinodontiformes</taxon>
        <taxon>Goodeidae</taxon>
        <taxon>Goodea</taxon>
    </lineage>
</organism>
<evidence type="ECO:0000313" key="2">
    <source>
        <dbReference type="Proteomes" id="UP001476798"/>
    </source>
</evidence>
<protein>
    <recommendedName>
        <fullName evidence="3">Recombination activating protein 1</fullName>
    </recommendedName>
</protein>
<sequence length="70" mass="7730">KITVDANENNCCGHLGLLLHPALIATIISKQSRARVTLDLMGYEHVDSICFRLMQVSGDTWSTVRLMASN</sequence>
<evidence type="ECO:0000313" key="1">
    <source>
        <dbReference type="EMBL" id="MEQ2168984.1"/>
    </source>
</evidence>
<comment type="caution">
    <text evidence="1">The sequence shown here is derived from an EMBL/GenBank/DDBJ whole genome shotgun (WGS) entry which is preliminary data.</text>
</comment>
<name>A0ABV0NC50_9TELE</name>
<gene>
    <name evidence="1" type="ORF">GOODEAATRI_020337</name>
</gene>
<proteinExistence type="predicted"/>
<dbReference type="Proteomes" id="UP001476798">
    <property type="component" value="Unassembled WGS sequence"/>
</dbReference>
<reference evidence="1 2" key="1">
    <citation type="submission" date="2021-06" db="EMBL/GenBank/DDBJ databases">
        <authorList>
            <person name="Palmer J.M."/>
        </authorList>
    </citation>
    <scope>NUCLEOTIDE SEQUENCE [LARGE SCALE GENOMIC DNA]</scope>
    <source>
        <strain evidence="1 2">GA_2019</strain>
        <tissue evidence="1">Muscle</tissue>
    </source>
</reference>